<feature type="compositionally biased region" description="Basic and acidic residues" evidence="2">
    <location>
        <begin position="196"/>
        <end position="209"/>
    </location>
</feature>
<reference evidence="4" key="1">
    <citation type="submission" date="2021-05" db="EMBL/GenBank/DDBJ databases">
        <authorList>
            <person name="Alioto T."/>
            <person name="Alioto T."/>
            <person name="Gomez Garrido J."/>
        </authorList>
    </citation>
    <scope>NUCLEOTIDE SEQUENCE</scope>
</reference>
<feature type="compositionally biased region" description="Basic and acidic residues" evidence="2">
    <location>
        <begin position="60"/>
        <end position="81"/>
    </location>
</feature>
<feature type="domain" description="C2H2-type" evidence="3">
    <location>
        <begin position="227"/>
        <end position="254"/>
    </location>
</feature>
<dbReference type="Gene3D" id="3.30.160.60">
    <property type="entry name" value="Classic Zinc Finger"/>
    <property type="match status" value="1"/>
</dbReference>
<dbReference type="EMBL" id="HBUF01179551">
    <property type="protein sequence ID" value="CAG6654918.1"/>
    <property type="molecule type" value="Transcribed_RNA"/>
</dbReference>
<protein>
    <recommendedName>
        <fullName evidence="3">C2H2-type domain-containing protein</fullName>
    </recommendedName>
</protein>
<feature type="compositionally biased region" description="Acidic residues" evidence="2">
    <location>
        <begin position="175"/>
        <end position="195"/>
    </location>
</feature>
<dbReference type="SMART" id="SM00355">
    <property type="entry name" value="ZnF_C2H2"/>
    <property type="match status" value="2"/>
</dbReference>
<feature type="compositionally biased region" description="Basic and acidic residues" evidence="2">
    <location>
        <begin position="120"/>
        <end position="134"/>
    </location>
</feature>
<sequence>METNVGDSVKSEDYKQNTTDSQDYKTDESRGATVPYCDKEEMMESTEDEEDNDNYSESDNDSKDNDNTGSEHDAGNDKENENYSFRNVYHQMKMIHSRPVVTNDEHNGGNQNQEQVDGNETQKNHSGYDEDKSNLDVVNGIEEQNKSSYDGGEDNDNGSSCDDSSNETEPGYVDNTDEDADYDPYYEEDGEESEDSEHHRVARHQDNVPRRTTAPKYSSCETEGTVYYCTPCNRRYHTKTGFSQHKRFECGKPPAFQCLICCKEFNRKSSLKRHLRQIHKTNLQVNVNCVVHHDKLSASLGSVVNHANQTYPTVRRYAPRSVSSTSSSSGDERNKYNRPRAYCRQDTDNRSKYNRLSRPPYWREDSDNRPRTYCREDVRTLRHAVIRRHLFSTRV</sequence>
<organism evidence="4">
    <name type="scientific">Cacopsylla melanoneura</name>
    <dbReference type="NCBI Taxonomy" id="428564"/>
    <lineage>
        <taxon>Eukaryota</taxon>
        <taxon>Metazoa</taxon>
        <taxon>Ecdysozoa</taxon>
        <taxon>Arthropoda</taxon>
        <taxon>Hexapoda</taxon>
        <taxon>Insecta</taxon>
        <taxon>Pterygota</taxon>
        <taxon>Neoptera</taxon>
        <taxon>Paraneoptera</taxon>
        <taxon>Hemiptera</taxon>
        <taxon>Sternorrhyncha</taxon>
        <taxon>Psylloidea</taxon>
        <taxon>Psyllidae</taxon>
        <taxon>Psyllinae</taxon>
        <taxon>Cacopsylla</taxon>
    </lineage>
</organism>
<dbReference type="InterPro" id="IPR036236">
    <property type="entry name" value="Znf_C2H2_sf"/>
</dbReference>
<dbReference type="AlphaFoldDB" id="A0A8D8WDI0"/>
<feature type="compositionally biased region" description="Acidic residues" evidence="2">
    <location>
        <begin position="43"/>
        <end position="59"/>
    </location>
</feature>
<keyword evidence="1" id="KW-0862">Zinc</keyword>
<proteinExistence type="predicted"/>
<feature type="region of interest" description="Disordered" evidence="2">
    <location>
        <begin position="1"/>
        <end position="216"/>
    </location>
</feature>
<accession>A0A8D8WDI0</accession>
<dbReference type="InterPro" id="IPR013087">
    <property type="entry name" value="Znf_C2H2_type"/>
</dbReference>
<evidence type="ECO:0000256" key="2">
    <source>
        <dbReference type="SAM" id="MobiDB-lite"/>
    </source>
</evidence>
<evidence type="ECO:0000256" key="1">
    <source>
        <dbReference type="PROSITE-ProRule" id="PRU00042"/>
    </source>
</evidence>
<dbReference type="SUPFAM" id="SSF57667">
    <property type="entry name" value="beta-beta-alpha zinc fingers"/>
    <property type="match status" value="1"/>
</dbReference>
<dbReference type="PROSITE" id="PS00028">
    <property type="entry name" value="ZINC_FINGER_C2H2_1"/>
    <property type="match status" value="1"/>
</dbReference>
<evidence type="ECO:0000313" key="4">
    <source>
        <dbReference type="EMBL" id="CAG6654918.1"/>
    </source>
</evidence>
<name>A0A8D8WDI0_9HEMI</name>
<evidence type="ECO:0000259" key="3">
    <source>
        <dbReference type="PROSITE" id="PS50157"/>
    </source>
</evidence>
<feature type="region of interest" description="Disordered" evidence="2">
    <location>
        <begin position="316"/>
        <end position="369"/>
    </location>
</feature>
<feature type="compositionally biased region" description="Polar residues" evidence="2">
    <location>
        <begin position="108"/>
        <end position="119"/>
    </location>
</feature>
<dbReference type="GO" id="GO:0008270">
    <property type="term" value="F:zinc ion binding"/>
    <property type="evidence" value="ECO:0007669"/>
    <property type="project" value="UniProtKB-KW"/>
</dbReference>
<dbReference type="PROSITE" id="PS50157">
    <property type="entry name" value="ZINC_FINGER_C2H2_2"/>
    <property type="match status" value="2"/>
</dbReference>
<feature type="domain" description="C2H2-type" evidence="3">
    <location>
        <begin position="256"/>
        <end position="279"/>
    </location>
</feature>
<keyword evidence="1" id="KW-0863">Zinc-finger</keyword>
<keyword evidence="1" id="KW-0479">Metal-binding</keyword>